<evidence type="ECO:0000313" key="1">
    <source>
        <dbReference type="EMBL" id="GIJ47468.1"/>
    </source>
</evidence>
<reference evidence="1" key="1">
    <citation type="submission" date="2021-01" db="EMBL/GenBank/DDBJ databases">
        <title>Whole genome shotgun sequence of Virgisporangium aliadipatigenens NBRC 105644.</title>
        <authorList>
            <person name="Komaki H."/>
            <person name="Tamura T."/>
        </authorList>
    </citation>
    <scope>NUCLEOTIDE SEQUENCE</scope>
    <source>
        <strain evidence="1">NBRC 105644</strain>
    </source>
</reference>
<dbReference type="RefSeq" id="WP_203900978.1">
    <property type="nucleotide sequence ID" value="NZ_BOPF01000015.1"/>
</dbReference>
<accession>A0A8J3YPL0</accession>
<evidence type="ECO:0000313" key="2">
    <source>
        <dbReference type="Proteomes" id="UP000619260"/>
    </source>
</evidence>
<protein>
    <recommendedName>
        <fullName evidence="3">DUF4034 domain-containing protein</fullName>
    </recommendedName>
</protein>
<gene>
    <name evidence="1" type="ORF">Val02_43540</name>
</gene>
<name>A0A8J3YPL0_9ACTN</name>
<organism evidence="1 2">
    <name type="scientific">Virgisporangium aliadipatigenens</name>
    <dbReference type="NCBI Taxonomy" id="741659"/>
    <lineage>
        <taxon>Bacteria</taxon>
        <taxon>Bacillati</taxon>
        <taxon>Actinomycetota</taxon>
        <taxon>Actinomycetes</taxon>
        <taxon>Micromonosporales</taxon>
        <taxon>Micromonosporaceae</taxon>
        <taxon>Virgisporangium</taxon>
    </lineage>
</organism>
<dbReference type="Proteomes" id="UP000619260">
    <property type="component" value="Unassembled WGS sequence"/>
</dbReference>
<comment type="caution">
    <text evidence="1">The sequence shown here is derived from an EMBL/GenBank/DDBJ whole genome shotgun (WGS) entry which is preliminary data.</text>
</comment>
<dbReference type="EMBL" id="BOPF01000015">
    <property type="protein sequence ID" value="GIJ47468.1"/>
    <property type="molecule type" value="Genomic_DNA"/>
</dbReference>
<evidence type="ECO:0008006" key="3">
    <source>
        <dbReference type="Google" id="ProtNLM"/>
    </source>
</evidence>
<dbReference type="AlphaFoldDB" id="A0A8J3YPL0"/>
<keyword evidence="2" id="KW-1185">Reference proteome</keyword>
<proteinExistence type="predicted"/>
<sequence length="327" mass="36689">MSGLVFHRPDRPAPPDRDEAYDDLGLRAARESAALGDWETVAAAIDSADSWERRALRVWVLAGYAATDDLWLKRWRTARPDDPLLWTVRACVEADRASRARGGASAARTSRSQFEAFHRLMRDARLTSQLAIEKSPRDPTPWVQYLWSMFPDGRGRREEFATAFAALRERDPFHYTGHEAALQFYAAKWYGSHAEMFAMARTVAAEAPPGSAVNMLPVQAHIEYILREYHWDGADGHAASQAYLRGVSDELDACVAKWRSAGPPSHALAMKTRSVQLATLALAGRTRETRPLWAEVGGYLGGGYPWYYFGNSAGLFTHYRRLATWRG</sequence>